<evidence type="ECO:0000313" key="9">
    <source>
        <dbReference type="EMBL" id="GAT33246.1"/>
    </source>
</evidence>
<organism evidence="9 10">
    <name type="scientific">Terrimicrobium sacchariphilum</name>
    <dbReference type="NCBI Taxonomy" id="690879"/>
    <lineage>
        <taxon>Bacteria</taxon>
        <taxon>Pseudomonadati</taxon>
        <taxon>Verrucomicrobiota</taxon>
        <taxon>Terrimicrobiia</taxon>
        <taxon>Terrimicrobiales</taxon>
        <taxon>Terrimicrobiaceae</taxon>
        <taxon>Terrimicrobium</taxon>
    </lineage>
</organism>
<dbReference type="SUPFAM" id="SSF52425">
    <property type="entry name" value="Cryptochrome/photolyase, N-terminal domain"/>
    <property type="match status" value="1"/>
</dbReference>
<dbReference type="InterPro" id="IPR036155">
    <property type="entry name" value="Crypto/Photolyase_N_sf"/>
</dbReference>
<protein>
    <submittedName>
        <fullName evidence="9">Deoxyribodipyrimidine photo-lyase</fullName>
    </submittedName>
</protein>
<dbReference type="PANTHER" id="PTHR11455">
    <property type="entry name" value="CRYPTOCHROME"/>
    <property type="match status" value="1"/>
</dbReference>
<dbReference type="Gene3D" id="3.40.50.620">
    <property type="entry name" value="HUPs"/>
    <property type="match status" value="1"/>
</dbReference>
<dbReference type="InterPro" id="IPR036134">
    <property type="entry name" value="Crypto/Photolyase_FAD-like_sf"/>
</dbReference>
<comment type="caution">
    <text evidence="9">The sequence shown here is derived from an EMBL/GenBank/DDBJ whole genome shotgun (WGS) entry which is preliminary data.</text>
</comment>
<feature type="binding site" evidence="5">
    <location>
        <position position="218"/>
    </location>
    <ligand>
        <name>FAD</name>
        <dbReference type="ChEBI" id="CHEBI:57692"/>
    </ligand>
</feature>
<evidence type="ECO:0000256" key="7">
    <source>
        <dbReference type="RuleBase" id="RU004182"/>
    </source>
</evidence>
<comment type="cofactor">
    <cofactor evidence="1">
        <name>(6R)-5,10-methylene-5,6,7,8-tetrahydrofolate</name>
        <dbReference type="ChEBI" id="CHEBI:15636"/>
    </cofactor>
</comment>
<evidence type="ECO:0000256" key="2">
    <source>
        <dbReference type="ARBA" id="ARBA00022630"/>
    </source>
</evidence>
<reference evidence="10" key="1">
    <citation type="journal article" date="2017" name="Genome Announc.">
        <title>Draft Genome Sequence of Terrimicrobium sacchariphilum NM-5T, a Facultative Anaerobic Soil Bacterium of the Class Spartobacteria.</title>
        <authorList>
            <person name="Qiu Y.L."/>
            <person name="Tourlousse D.M."/>
            <person name="Matsuura N."/>
            <person name="Ohashi A."/>
            <person name="Sekiguchi Y."/>
        </authorList>
    </citation>
    <scope>NUCLEOTIDE SEQUENCE [LARGE SCALE GENOMIC DNA]</scope>
    <source>
        <strain evidence="10">NM-5</strain>
    </source>
</reference>
<evidence type="ECO:0000256" key="4">
    <source>
        <dbReference type="ARBA" id="ARBA00022991"/>
    </source>
</evidence>
<dbReference type="GO" id="GO:0009416">
    <property type="term" value="P:response to light stimulus"/>
    <property type="evidence" value="ECO:0007669"/>
    <property type="project" value="TreeGrafter"/>
</dbReference>
<keyword evidence="10" id="KW-1185">Reference proteome</keyword>
<dbReference type="InParanoid" id="A0A146G9G9"/>
<evidence type="ECO:0000256" key="5">
    <source>
        <dbReference type="PIRSR" id="PIRSR602081-1"/>
    </source>
</evidence>
<evidence type="ECO:0000256" key="3">
    <source>
        <dbReference type="ARBA" id="ARBA00022827"/>
    </source>
</evidence>
<dbReference type="EMBL" id="BDCO01000002">
    <property type="protein sequence ID" value="GAT33246.1"/>
    <property type="molecule type" value="Genomic_DNA"/>
</dbReference>
<dbReference type="GO" id="GO:0003677">
    <property type="term" value="F:DNA binding"/>
    <property type="evidence" value="ECO:0007669"/>
    <property type="project" value="TreeGrafter"/>
</dbReference>
<dbReference type="PROSITE" id="PS00394">
    <property type="entry name" value="DNA_PHOTOLYASES_1_1"/>
    <property type="match status" value="1"/>
</dbReference>
<evidence type="ECO:0000259" key="8">
    <source>
        <dbReference type="PROSITE" id="PS51645"/>
    </source>
</evidence>
<comment type="cofactor">
    <cofactor evidence="5">
        <name>FAD</name>
        <dbReference type="ChEBI" id="CHEBI:57692"/>
    </cofactor>
    <text evidence="5">Binds 1 FAD per subunit.</text>
</comment>
<name>A0A146G9G9_TERSA</name>
<evidence type="ECO:0000256" key="1">
    <source>
        <dbReference type="ARBA" id="ARBA00001932"/>
    </source>
</evidence>
<gene>
    <name evidence="9" type="ORF">TSACC_21658</name>
</gene>
<dbReference type="InterPro" id="IPR002081">
    <property type="entry name" value="Cryptochrome/DNA_photolyase_1"/>
</dbReference>
<feature type="site" description="Electron transfer via tryptophanyl radical" evidence="6">
    <location>
        <position position="303"/>
    </location>
</feature>
<keyword evidence="4 7" id="KW-0157">Chromophore</keyword>
<dbReference type="Pfam" id="PF03441">
    <property type="entry name" value="FAD_binding_7"/>
    <property type="match status" value="1"/>
</dbReference>
<keyword evidence="9" id="KW-0456">Lyase</keyword>
<dbReference type="InterPro" id="IPR014729">
    <property type="entry name" value="Rossmann-like_a/b/a_fold"/>
</dbReference>
<feature type="binding site" evidence="5">
    <location>
        <begin position="272"/>
        <end position="279"/>
    </location>
    <ligand>
        <name>FAD</name>
        <dbReference type="ChEBI" id="CHEBI:57692"/>
    </ligand>
</feature>
<dbReference type="Gene3D" id="1.10.579.10">
    <property type="entry name" value="DNA Cyclobutane Dipyrimidine Photolyase, subunit A, domain 3"/>
    <property type="match status" value="1"/>
</dbReference>
<feature type="site" description="Electron transfer via tryptophanyl radical" evidence="6">
    <location>
        <position position="379"/>
    </location>
</feature>
<dbReference type="Pfam" id="PF00875">
    <property type="entry name" value="DNA_photolyase"/>
    <property type="match status" value="1"/>
</dbReference>
<dbReference type="PROSITE" id="PS51645">
    <property type="entry name" value="PHR_CRY_ALPHA_BETA"/>
    <property type="match status" value="1"/>
</dbReference>
<dbReference type="AlphaFoldDB" id="A0A146G9G9"/>
<dbReference type="InterPro" id="IPR006050">
    <property type="entry name" value="DNA_photolyase_N"/>
</dbReference>
<dbReference type="GO" id="GO:0006950">
    <property type="term" value="P:response to stress"/>
    <property type="evidence" value="ECO:0007669"/>
    <property type="project" value="UniProtKB-ARBA"/>
</dbReference>
<dbReference type="GO" id="GO:0006139">
    <property type="term" value="P:nucleobase-containing compound metabolic process"/>
    <property type="evidence" value="ECO:0007669"/>
    <property type="project" value="UniProtKB-ARBA"/>
</dbReference>
<dbReference type="PRINTS" id="PR00147">
    <property type="entry name" value="DNAPHOTLYASE"/>
</dbReference>
<proteinExistence type="inferred from homology"/>
<dbReference type="FunCoup" id="A0A146G9G9">
    <property type="interactions" value="326"/>
</dbReference>
<feature type="binding site" evidence="5">
    <location>
        <begin position="230"/>
        <end position="234"/>
    </location>
    <ligand>
        <name>FAD</name>
        <dbReference type="ChEBI" id="CHEBI:57692"/>
    </ligand>
</feature>
<comment type="similarity">
    <text evidence="7">Belongs to the DNA photolyase family.</text>
</comment>
<sequence>MKRTLHWFRRDLRLHDNTALRQAVDSAEEVIPVYVISEWKGEHRWTGPNRQEFLCQSLAELAERIEQAGGRLIFRQGNAVRELALLVKETKAEAVYFNRDPDPFGREVEEELVRVGAAQGFEVRACKDACLHERDEVLTGSSEPYRVFTPYSRAWAKLPKDKPVARVSKLRTPGGIRSESVPTLETWRIALDAQVIAGGEDAARKRMAALVASGLASYGAVRDRLDLSGTSRLSQDLRYGLISIRELFGRCREKMETLPATQRDNAAKYVGELIWREFYQQILWHYPEVLEDSFNPKFRGMRWKSDPAAFDRWCAGETGFPVVDAAMRQLAQTGFMHNRARMITAMFLTKDLHIDWREGEAYFMRQLTDGEIASNNGGWQWSAGTGADAAPYFRIQNPWTQSARFDPDAAYIKQWVPELRDLPAEKLHVAPASGLPIALGYPAPMIDHATEREWTLQMFAKHQGATALR</sequence>
<evidence type="ECO:0000256" key="6">
    <source>
        <dbReference type="PIRSR" id="PIRSR602081-2"/>
    </source>
</evidence>
<keyword evidence="2 5" id="KW-0285">Flavoprotein</keyword>
<feature type="site" description="Electron transfer via tryptophanyl radical" evidence="6">
    <location>
        <position position="356"/>
    </location>
</feature>
<dbReference type="InterPro" id="IPR018394">
    <property type="entry name" value="DNA_photolyase_1_CS_C"/>
</dbReference>
<dbReference type="OrthoDB" id="9772484at2"/>
<dbReference type="Proteomes" id="UP000076023">
    <property type="component" value="Unassembled WGS sequence"/>
</dbReference>
<feature type="domain" description="Photolyase/cryptochrome alpha/beta" evidence="8">
    <location>
        <begin position="2"/>
        <end position="131"/>
    </location>
</feature>
<evidence type="ECO:0000313" key="10">
    <source>
        <dbReference type="Proteomes" id="UP000076023"/>
    </source>
</evidence>
<dbReference type="SUPFAM" id="SSF48173">
    <property type="entry name" value="Cryptochrome/photolyase FAD-binding domain"/>
    <property type="match status" value="1"/>
</dbReference>
<dbReference type="GO" id="GO:0003904">
    <property type="term" value="F:deoxyribodipyrimidine photo-lyase activity"/>
    <property type="evidence" value="ECO:0007669"/>
    <property type="project" value="TreeGrafter"/>
</dbReference>
<dbReference type="RefSeq" id="WP_075079004.1">
    <property type="nucleotide sequence ID" value="NZ_BDCO01000002.1"/>
</dbReference>
<feature type="binding site" evidence="5">
    <location>
        <position position="269"/>
    </location>
    <ligand>
        <name>FAD</name>
        <dbReference type="ChEBI" id="CHEBI:57692"/>
    </ligand>
</feature>
<accession>A0A146G9G9</accession>
<keyword evidence="3 5" id="KW-0274">FAD</keyword>
<dbReference type="PANTHER" id="PTHR11455:SF9">
    <property type="entry name" value="CRYPTOCHROME CIRCADIAN CLOCK 5 ISOFORM X1"/>
    <property type="match status" value="1"/>
</dbReference>
<dbReference type="Gene3D" id="1.25.40.80">
    <property type="match status" value="1"/>
</dbReference>
<dbReference type="GO" id="GO:0071949">
    <property type="term" value="F:FAD binding"/>
    <property type="evidence" value="ECO:0007669"/>
    <property type="project" value="TreeGrafter"/>
</dbReference>
<dbReference type="STRING" id="690879.TSACC_21658"/>
<dbReference type="InterPro" id="IPR005101">
    <property type="entry name" value="Cryptochr/Photolyase_FAD-bd"/>
</dbReference>